<name>A0ABZ2CNB2_9BACI</name>
<organism evidence="1 2">
    <name type="scientific">Niallia oryzisoli</name>
    <dbReference type="NCBI Taxonomy" id="1737571"/>
    <lineage>
        <taxon>Bacteria</taxon>
        <taxon>Bacillati</taxon>
        <taxon>Bacillota</taxon>
        <taxon>Bacilli</taxon>
        <taxon>Bacillales</taxon>
        <taxon>Bacillaceae</taxon>
        <taxon>Niallia</taxon>
    </lineage>
</organism>
<dbReference type="Proteomes" id="UP001357223">
    <property type="component" value="Chromosome"/>
</dbReference>
<gene>
    <name evidence="1" type="ORF">R4Z09_14615</name>
</gene>
<keyword evidence="2" id="KW-1185">Reference proteome</keyword>
<evidence type="ECO:0000313" key="1">
    <source>
        <dbReference type="EMBL" id="WVX84115.1"/>
    </source>
</evidence>
<proteinExistence type="predicted"/>
<evidence type="ECO:0000313" key="2">
    <source>
        <dbReference type="Proteomes" id="UP001357223"/>
    </source>
</evidence>
<dbReference type="InterPro" id="IPR011256">
    <property type="entry name" value="Reg_factor_effector_dom_sf"/>
</dbReference>
<accession>A0ABZ2CNB2</accession>
<reference evidence="1 2" key="1">
    <citation type="submission" date="2023-10" db="EMBL/GenBank/DDBJ databases">
        <title>Niallia locisalis sp.nov. isolated from a salt pond sample.</title>
        <authorList>
            <person name="Li X.-J."/>
            <person name="Dong L."/>
        </authorList>
    </citation>
    <scope>NUCLEOTIDE SEQUENCE [LARGE SCALE GENOMIC DNA]</scope>
    <source>
        <strain evidence="1 2">DSM 29761</strain>
    </source>
</reference>
<dbReference type="Gene3D" id="3.20.80.10">
    <property type="entry name" value="Regulatory factor, effector binding domain"/>
    <property type="match status" value="1"/>
</dbReference>
<dbReference type="RefSeq" id="WP_338452987.1">
    <property type="nucleotide sequence ID" value="NZ_CP137640.1"/>
</dbReference>
<sequence>METVEIEKDINVYYINAKSFPEGILDAHEKLHAIIPHSKERKYFGISRPENDGGIVYKAAVEALERDQTEKMQCETLTINKGKYRCITILKFMKDSQSIGKAFSELISYTDIDPNGYCIEYYYTPEDVKCMVRLKDVD</sequence>
<dbReference type="EMBL" id="CP137640">
    <property type="protein sequence ID" value="WVX84115.1"/>
    <property type="molecule type" value="Genomic_DNA"/>
</dbReference>
<protein>
    <submittedName>
        <fullName evidence="1">Transcriptional regulator</fullName>
    </submittedName>
</protein>